<keyword evidence="1" id="KW-0808">Transferase</keyword>
<accession>A0A3M7P4T8</accession>
<dbReference type="AlphaFoldDB" id="A0A3M7P4T8"/>
<gene>
    <name evidence="1" type="ORF">BpHYR1_000292</name>
</gene>
<evidence type="ECO:0000313" key="1">
    <source>
        <dbReference type="EMBL" id="RMZ93694.1"/>
    </source>
</evidence>
<dbReference type="EMBL" id="REGN01013620">
    <property type="protein sequence ID" value="RMZ93694.1"/>
    <property type="molecule type" value="Genomic_DNA"/>
</dbReference>
<dbReference type="GO" id="GO:0003964">
    <property type="term" value="F:RNA-directed DNA polymerase activity"/>
    <property type="evidence" value="ECO:0007669"/>
    <property type="project" value="UniProtKB-KW"/>
</dbReference>
<keyword evidence="1" id="KW-0548">Nucleotidyltransferase</keyword>
<keyword evidence="2" id="KW-1185">Reference proteome</keyword>
<proteinExistence type="predicted"/>
<comment type="caution">
    <text evidence="1">The sequence shown here is derived from an EMBL/GenBank/DDBJ whole genome shotgun (WGS) entry which is preliminary data.</text>
</comment>
<organism evidence="1 2">
    <name type="scientific">Brachionus plicatilis</name>
    <name type="common">Marine rotifer</name>
    <name type="synonym">Brachionus muelleri</name>
    <dbReference type="NCBI Taxonomy" id="10195"/>
    <lineage>
        <taxon>Eukaryota</taxon>
        <taxon>Metazoa</taxon>
        <taxon>Spiralia</taxon>
        <taxon>Gnathifera</taxon>
        <taxon>Rotifera</taxon>
        <taxon>Eurotatoria</taxon>
        <taxon>Monogononta</taxon>
        <taxon>Pseudotrocha</taxon>
        <taxon>Ploima</taxon>
        <taxon>Brachionidae</taxon>
        <taxon>Brachionus</taxon>
    </lineage>
</organism>
<evidence type="ECO:0000313" key="2">
    <source>
        <dbReference type="Proteomes" id="UP000276133"/>
    </source>
</evidence>
<sequence length="118" mass="13193">MNRHYSSRECIAALMDVNNQIITDKEGICDRLNSFFFSVFEQPTLREVVKTAESNFQVRVKPDPCFVIEDVVTPDMVLKKLRILNSDKSAGVDQVNTHALKTCAESLAGPLSFVLSSL</sequence>
<reference evidence="1 2" key="1">
    <citation type="journal article" date="2018" name="Sci. Rep.">
        <title>Genomic signatures of local adaptation to the degree of environmental predictability in rotifers.</title>
        <authorList>
            <person name="Franch-Gras L."/>
            <person name="Hahn C."/>
            <person name="Garcia-Roger E.M."/>
            <person name="Carmona M.J."/>
            <person name="Serra M."/>
            <person name="Gomez A."/>
        </authorList>
    </citation>
    <scope>NUCLEOTIDE SEQUENCE [LARGE SCALE GENOMIC DNA]</scope>
    <source>
        <strain evidence="1">HYR1</strain>
    </source>
</reference>
<protein>
    <submittedName>
        <fullName evidence="1">RNA-directed DNA polymerase from mobile element jockey</fullName>
    </submittedName>
</protein>
<name>A0A3M7P4T8_BRAPC</name>
<dbReference type="OrthoDB" id="426210at2759"/>
<dbReference type="Proteomes" id="UP000276133">
    <property type="component" value="Unassembled WGS sequence"/>
</dbReference>
<keyword evidence="1" id="KW-0695">RNA-directed DNA polymerase</keyword>